<keyword evidence="1" id="KW-0472">Membrane</keyword>
<evidence type="ECO:0000256" key="1">
    <source>
        <dbReference type="SAM" id="Phobius"/>
    </source>
</evidence>
<evidence type="ECO:0000313" key="3">
    <source>
        <dbReference type="Proteomes" id="UP000706926"/>
    </source>
</evidence>
<proteinExistence type="predicted"/>
<dbReference type="EMBL" id="JAGGKI010000005">
    <property type="protein sequence ID" value="MBP1893298.1"/>
    <property type="molecule type" value="Genomic_DNA"/>
</dbReference>
<protein>
    <submittedName>
        <fullName evidence="2">Transporter</fullName>
    </submittedName>
</protein>
<accession>A0ABS4FAQ2</accession>
<gene>
    <name evidence="2" type="ORF">J2Z18_002400</name>
</gene>
<feature type="transmembrane region" description="Helical" evidence="1">
    <location>
        <begin position="7"/>
        <end position="30"/>
    </location>
</feature>
<keyword evidence="1" id="KW-1133">Transmembrane helix</keyword>
<feature type="transmembrane region" description="Helical" evidence="1">
    <location>
        <begin position="50"/>
        <end position="70"/>
    </location>
</feature>
<keyword evidence="1" id="KW-0812">Transmembrane</keyword>
<dbReference type="Proteomes" id="UP000706926">
    <property type="component" value="Unassembled WGS sequence"/>
</dbReference>
<comment type="caution">
    <text evidence="2">The sequence shown here is derived from an EMBL/GenBank/DDBJ whole genome shotgun (WGS) entry which is preliminary data.</text>
</comment>
<keyword evidence="3" id="KW-1185">Reference proteome</keyword>
<reference evidence="2 3" key="1">
    <citation type="submission" date="2021-03" db="EMBL/GenBank/DDBJ databases">
        <title>Genomic Encyclopedia of Type Strains, Phase IV (KMG-IV): sequencing the most valuable type-strain genomes for metagenomic binning, comparative biology and taxonomic classification.</title>
        <authorList>
            <person name="Goeker M."/>
        </authorList>
    </citation>
    <scope>NUCLEOTIDE SEQUENCE [LARGE SCALE GENOMIC DNA]</scope>
    <source>
        <strain evidence="2 3">DSM 15596</strain>
    </source>
</reference>
<evidence type="ECO:0000313" key="2">
    <source>
        <dbReference type="EMBL" id="MBP1893298.1"/>
    </source>
</evidence>
<organism evidence="2 3">
    <name type="scientific">Paenibacillus lactis</name>
    <dbReference type="NCBI Taxonomy" id="228574"/>
    <lineage>
        <taxon>Bacteria</taxon>
        <taxon>Bacillati</taxon>
        <taxon>Bacillota</taxon>
        <taxon>Bacilli</taxon>
        <taxon>Bacillales</taxon>
        <taxon>Paenibacillaceae</taxon>
        <taxon>Paenibacillus</taxon>
    </lineage>
</organism>
<name>A0ABS4FAQ2_9BACL</name>
<sequence>MHNRTLGAVFIGISVVLFGIRYLTAAIITINSQVYILFDEALQDVGKAPVILSIISLAIGLYHVYGSYLFNGIRRI</sequence>